<proteinExistence type="predicted"/>
<feature type="region of interest" description="Disordered" evidence="1">
    <location>
        <begin position="25"/>
        <end position="60"/>
    </location>
</feature>
<dbReference type="EMBL" id="HG970314">
    <property type="protein sequence ID" value="CDO85667.1"/>
    <property type="molecule type" value="Genomic_DNA"/>
</dbReference>
<protein>
    <submittedName>
        <fullName evidence="2">Phosphoenolpyruvate carboxylase</fullName>
    </submittedName>
</protein>
<accession>A0A143TQ81</accession>
<dbReference type="AlphaFoldDB" id="A0A143TQ81"/>
<gene>
    <name evidence="2" type="primary">ppc</name>
</gene>
<feature type="compositionally biased region" description="Basic and acidic residues" evidence="1">
    <location>
        <begin position="25"/>
        <end position="38"/>
    </location>
</feature>
<feature type="non-terminal residue" evidence="2">
    <location>
        <position position="60"/>
    </location>
</feature>
<organism evidence="2">
    <name type="scientific">Sartidia isaloensis</name>
    <dbReference type="NCBI Taxonomy" id="1478600"/>
    <lineage>
        <taxon>Eukaryota</taxon>
        <taxon>Viridiplantae</taxon>
        <taxon>Streptophyta</taxon>
        <taxon>Embryophyta</taxon>
        <taxon>Tracheophyta</taxon>
        <taxon>Spermatophyta</taxon>
        <taxon>Magnoliopsida</taxon>
        <taxon>Liliopsida</taxon>
        <taxon>Poales</taxon>
        <taxon>Poaceae</taxon>
        <taxon>PACMAD clade</taxon>
        <taxon>Aristidoideae</taxon>
        <taxon>Aristideae</taxon>
        <taxon>Sartidia</taxon>
    </lineage>
</organism>
<name>A0A143TQ81_9POAL</name>
<keyword evidence="2" id="KW-0670">Pyruvate</keyword>
<evidence type="ECO:0000256" key="1">
    <source>
        <dbReference type="SAM" id="MobiDB-lite"/>
    </source>
</evidence>
<evidence type="ECO:0000313" key="2">
    <source>
        <dbReference type="EMBL" id="CDO85667.1"/>
    </source>
</evidence>
<sequence>LRVDADEVPPSGLARLRRGLQACDEEGHQEHPHAEGDVQRVALLPGHSGPARDGLRQGRP</sequence>
<reference evidence="2" key="1">
    <citation type="submission" date="2014-04" db="EMBL/GenBank/DDBJ databases">
        <title>Next-generation sequencing of historic herbarium collections illuminates the history of Sartidia, a C3 grass genus of open woodlands.</title>
        <authorList>
            <person name="Besnard G."/>
            <person name="Christin P.A."/>
            <person name="Male P.J."/>
            <person name="Coissac E."/>
            <person name="Lhuillier E."/>
            <person name="Vorontsova M."/>
        </authorList>
    </citation>
    <scope>NUCLEOTIDE SEQUENCE</scope>
</reference>
<feature type="non-terminal residue" evidence="2">
    <location>
        <position position="1"/>
    </location>
</feature>